<comment type="caution">
    <text evidence="2">The sequence shown here is derived from an EMBL/GenBank/DDBJ whole genome shotgun (WGS) entry which is preliminary data.</text>
</comment>
<evidence type="ECO:0000313" key="2">
    <source>
        <dbReference type="EMBL" id="PJJ57450.1"/>
    </source>
</evidence>
<dbReference type="AlphaFoldDB" id="A0A2M9BHN2"/>
<sequence>MSRGLRTFLTMAVLVAVFAGGTWYGVRLLVSDPPGLPEAGADLTCRNRTLESGEQLTAREVRVNVLNASGASGIANRTMINLEARGFQPGEIGNATEDTKVKNVQIVARRPNRVDARLVAAQFKGKKTYQEGTPEGEATVLVIVGDDYKGLRKKAKAPQAMKAKNRVTICVPQATPVDVG</sequence>
<evidence type="ECO:0000259" key="1">
    <source>
        <dbReference type="Pfam" id="PF13399"/>
    </source>
</evidence>
<name>A0A2M9BHN2_9ACTN</name>
<dbReference type="Gene3D" id="3.30.70.2390">
    <property type="match status" value="1"/>
</dbReference>
<dbReference type="EMBL" id="PGEZ01000001">
    <property type="protein sequence ID" value="PJJ57450.1"/>
    <property type="molecule type" value="Genomic_DNA"/>
</dbReference>
<dbReference type="InterPro" id="IPR027381">
    <property type="entry name" value="LytR/CpsA/Psr_C"/>
</dbReference>
<keyword evidence="3" id="KW-1185">Reference proteome</keyword>
<evidence type="ECO:0000313" key="3">
    <source>
        <dbReference type="Proteomes" id="UP000230842"/>
    </source>
</evidence>
<feature type="domain" description="LytR/CpsA/Psr regulator C-terminal" evidence="1">
    <location>
        <begin position="60"/>
        <end position="148"/>
    </location>
</feature>
<organism evidence="2 3">
    <name type="scientific">Mumia flava</name>
    <dbReference type="NCBI Taxonomy" id="1348852"/>
    <lineage>
        <taxon>Bacteria</taxon>
        <taxon>Bacillati</taxon>
        <taxon>Actinomycetota</taxon>
        <taxon>Actinomycetes</taxon>
        <taxon>Propionibacteriales</taxon>
        <taxon>Nocardioidaceae</taxon>
        <taxon>Mumia</taxon>
    </lineage>
</organism>
<proteinExistence type="predicted"/>
<dbReference type="RefSeq" id="WP_039350387.1">
    <property type="nucleotide sequence ID" value="NZ_PGEZ01000001.1"/>
</dbReference>
<dbReference type="Pfam" id="PF13399">
    <property type="entry name" value="LytR_C"/>
    <property type="match status" value="1"/>
</dbReference>
<accession>A0A2M9BHN2</accession>
<reference evidence="2 3" key="1">
    <citation type="submission" date="2017-11" db="EMBL/GenBank/DDBJ databases">
        <title>Genomic Encyclopedia of Archaeal and Bacterial Type Strains, Phase II (KMG-II): From Individual Species to Whole Genera.</title>
        <authorList>
            <person name="Goeker M."/>
        </authorList>
    </citation>
    <scope>NUCLEOTIDE SEQUENCE [LARGE SCALE GENOMIC DNA]</scope>
    <source>
        <strain evidence="2 3">DSM 27763</strain>
    </source>
</reference>
<gene>
    <name evidence="2" type="ORF">CLV56_1681</name>
</gene>
<protein>
    <submittedName>
        <fullName evidence="2">LytR cell envelope-related transcriptional attenuator</fullName>
    </submittedName>
</protein>
<dbReference type="OrthoDB" id="3745651at2"/>
<dbReference type="Proteomes" id="UP000230842">
    <property type="component" value="Unassembled WGS sequence"/>
</dbReference>